<dbReference type="InterPro" id="IPR043502">
    <property type="entry name" value="DNA/RNA_pol_sf"/>
</dbReference>
<accession>A0AAD9ZQD2</accession>
<organism evidence="2 3">
    <name type="scientific">Dipteronia sinensis</name>
    <dbReference type="NCBI Taxonomy" id="43782"/>
    <lineage>
        <taxon>Eukaryota</taxon>
        <taxon>Viridiplantae</taxon>
        <taxon>Streptophyta</taxon>
        <taxon>Embryophyta</taxon>
        <taxon>Tracheophyta</taxon>
        <taxon>Spermatophyta</taxon>
        <taxon>Magnoliopsida</taxon>
        <taxon>eudicotyledons</taxon>
        <taxon>Gunneridae</taxon>
        <taxon>Pentapetalae</taxon>
        <taxon>rosids</taxon>
        <taxon>malvids</taxon>
        <taxon>Sapindales</taxon>
        <taxon>Sapindaceae</taxon>
        <taxon>Hippocastanoideae</taxon>
        <taxon>Acereae</taxon>
        <taxon>Dipteronia</taxon>
    </lineage>
</organism>
<dbReference type="PROSITE" id="PS50878">
    <property type="entry name" value="RT_POL"/>
    <property type="match status" value="1"/>
</dbReference>
<sequence length="133" mass="15382">MDSVIGDYQMAFIRDSQILDNFVIAEEVIHEWRKDREGGLMVKLDFEKAYNSVDHNFLDTMMEGMGFGVRWRHWMRACVTSPTLLVLVNRSPTKQFGIERGLRQGDPISPFLFNIVVEGLSSLLMKSGDFRYD</sequence>
<comment type="caution">
    <text evidence="2">The sequence shown here is derived from an EMBL/GenBank/DDBJ whole genome shotgun (WGS) entry which is preliminary data.</text>
</comment>
<evidence type="ECO:0000313" key="3">
    <source>
        <dbReference type="Proteomes" id="UP001281410"/>
    </source>
</evidence>
<keyword evidence="3" id="KW-1185">Reference proteome</keyword>
<dbReference type="InterPro" id="IPR000477">
    <property type="entry name" value="RT_dom"/>
</dbReference>
<dbReference type="Pfam" id="PF00078">
    <property type="entry name" value="RVT_1"/>
    <property type="match status" value="1"/>
</dbReference>
<evidence type="ECO:0000313" key="2">
    <source>
        <dbReference type="EMBL" id="KAK3188760.1"/>
    </source>
</evidence>
<reference evidence="2" key="1">
    <citation type="journal article" date="2023" name="Plant J.">
        <title>Genome sequences and population genomics provide insights into the demographic history, inbreeding, and mutation load of two 'living fossil' tree species of Dipteronia.</title>
        <authorList>
            <person name="Feng Y."/>
            <person name="Comes H.P."/>
            <person name="Chen J."/>
            <person name="Zhu S."/>
            <person name="Lu R."/>
            <person name="Zhang X."/>
            <person name="Li P."/>
            <person name="Qiu J."/>
            <person name="Olsen K.M."/>
            <person name="Qiu Y."/>
        </authorList>
    </citation>
    <scope>NUCLEOTIDE SEQUENCE</scope>
    <source>
        <strain evidence="2">NBL</strain>
    </source>
</reference>
<evidence type="ECO:0000259" key="1">
    <source>
        <dbReference type="PROSITE" id="PS50878"/>
    </source>
</evidence>
<dbReference type="AlphaFoldDB" id="A0AAD9ZQD2"/>
<dbReference type="EMBL" id="JANJYJ010000009">
    <property type="protein sequence ID" value="KAK3188760.1"/>
    <property type="molecule type" value="Genomic_DNA"/>
</dbReference>
<name>A0AAD9ZQD2_9ROSI</name>
<dbReference type="PANTHER" id="PTHR19446">
    <property type="entry name" value="REVERSE TRANSCRIPTASES"/>
    <property type="match status" value="1"/>
</dbReference>
<gene>
    <name evidence="2" type="ORF">Dsin_028321</name>
</gene>
<feature type="domain" description="Reverse transcriptase" evidence="1">
    <location>
        <begin position="1"/>
        <end position="133"/>
    </location>
</feature>
<dbReference type="Proteomes" id="UP001281410">
    <property type="component" value="Unassembled WGS sequence"/>
</dbReference>
<dbReference type="SUPFAM" id="SSF56672">
    <property type="entry name" value="DNA/RNA polymerases"/>
    <property type="match status" value="1"/>
</dbReference>
<proteinExistence type="predicted"/>
<protein>
    <recommendedName>
        <fullName evidence="1">Reverse transcriptase domain-containing protein</fullName>
    </recommendedName>
</protein>